<name>A0ACB7Y6E9_9ERIC</name>
<evidence type="ECO:0000313" key="2">
    <source>
        <dbReference type="Proteomes" id="UP000828048"/>
    </source>
</evidence>
<protein>
    <submittedName>
        <fullName evidence="1">Uncharacterized protein</fullName>
    </submittedName>
</protein>
<sequence length="375" mass="42757">MDGNTWFMSSLNDTIEENEPESLYFPSSSSKGRVLCIKGQNTSDGTKNSYALAWPEALPPSAIHLPGLTFVSDTYYNYKNLWHGLCAIAPFVSWSTKNQCLKPSRWVLFRWGELHTKMGSWVWNLVKVKFGDVGVEIFRNGDVPYCFEKAVVMRHDMKGMGEQKKMRVFDLLRCKAREACDMDPMGRGNEMDERGVPVIRLTLFMRRGARSFKNGEVVKGIFRKECEMVAGCVLSVFQSEDLSFCDQVRAMTNTDILVSPHGAQLTNMLFMDRGSSVLEFFPKGWLEHAGGGQYAHQWMANQSGMKHQGAWWDPNGEECPNPKQKRQCYLFHKNGKVGHNETYFSEWARKVLNEVRMTKLEQASKENITSSACEC</sequence>
<reference evidence="1 2" key="1">
    <citation type="journal article" date="2021" name="Hortic Res">
        <title>High-quality reference genome and annotation aids understanding of berry development for evergreen blueberry (Vaccinium darrowii).</title>
        <authorList>
            <person name="Yu J."/>
            <person name="Hulse-Kemp A.M."/>
            <person name="Babiker E."/>
            <person name="Staton M."/>
        </authorList>
    </citation>
    <scope>NUCLEOTIDE SEQUENCE [LARGE SCALE GENOMIC DNA]</scope>
    <source>
        <strain evidence="2">cv. NJ 8807/NJ 8810</strain>
        <tissue evidence="1">Young leaf</tissue>
    </source>
</reference>
<organism evidence="1 2">
    <name type="scientific">Vaccinium darrowii</name>
    <dbReference type="NCBI Taxonomy" id="229202"/>
    <lineage>
        <taxon>Eukaryota</taxon>
        <taxon>Viridiplantae</taxon>
        <taxon>Streptophyta</taxon>
        <taxon>Embryophyta</taxon>
        <taxon>Tracheophyta</taxon>
        <taxon>Spermatophyta</taxon>
        <taxon>Magnoliopsida</taxon>
        <taxon>eudicotyledons</taxon>
        <taxon>Gunneridae</taxon>
        <taxon>Pentapetalae</taxon>
        <taxon>asterids</taxon>
        <taxon>Ericales</taxon>
        <taxon>Ericaceae</taxon>
        <taxon>Vaccinioideae</taxon>
        <taxon>Vaccinieae</taxon>
        <taxon>Vaccinium</taxon>
    </lineage>
</organism>
<dbReference type="EMBL" id="CM037157">
    <property type="protein sequence ID" value="KAH7849111.1"/>
    <property type="molecule type" value="Genomic_DNA"/>
</dbReference>
<keyword evidence="2" id="KW-1185">Reference proteome</keyword>
<accession>A0ACB7Y6E9</accession>
<gene>
    <name evidence="1" type="ORF">Vadar_013157</name>
</gene>
<proteinExistence type="predicted"/>
<evidence type="ECO:0000313" key="1">
    <source>
        <dbReference type="EMBL" id="KAH7849111.1"/>
    </source>
</evidence>
<dbReference type="Proteomes" id="UP000828048">
    <property type="component" value="Chromosome 7"/>
</dbReference>
<comment type="caution">
    <text evidence="1">The sequence shown here is derived from an EMBL/GenBank/DDBJ whole genome shotgun (WGS) entry which is preliminary data.</text>
</comment>